<gene>
    <name evidence="1" type="ORF">JMJ55_27320</name>
</gene>
<sequence length="143" mass="15584">MTTATSITVRVPLTIRSRGGRKLVVTPDGSTSEPAPARTRADPALVKALARAHRWKRLLESDRYGSLAELARVERIDRSYLGKMLRLTLLAPDIVEALLDGRQPPELALAALSTPLPSRWDKQRLALAGAAFPPVARSSRIAN</sequence>
<organism evidence="1 2">
    <name type="scientific">Belnapia mucosa</name>
    <dbReference type="NCBI Taxonomy" id="2804532"/>
    <lineage>
        <taxon>Bacteria</taxon>
        <taxon>Pseudomonadati</taxon>
        <taxon>Pseudomonadota</taxon>
        <taxon>Alphaproteobacteria</taxon>
        <taxon>Acetobacterales</taxon>
        <taxon>Roseomonadaceae</taxon>
        <taxon>Belnapia</taxon>
    </lineage>
</organism>
<name>A0ABS1VBJ8_9PROT</name>
<evidence type="ECO:0000313" key="2">
    <source>
        <dbReference type="Proteomes" id="UP000606490"/>
    </source>
</evidence>
<dbReference type="Proteomes" id="UP000606490">
    <property type="component" value="Unassembled WGS sequence"/>
</dbReference>
<protein>
    <recommendedName>
        <fullName evidence="3">Bacteriophage-related protein</fullName>
    </recommendedName>
</protein>
<dbReference type="EMBL" id="JAEUXJ010000024">
    <property type="protein sequence ID" value="MBL6459044.1"/>
    <property type="molecule type" value="Genomic_DNA"/>
</dbReference>
<evidence type="ECO:0008006" key="3">
    <source>
        <dbReference type="Google" id="ProtNLM"/>
    </source>
</evidence>
<reference evidence="1 2" key="1">
    <citation type="submission" date="2021-01" db="EMBL/GenBank/DDBJ databases">
        <title>Belnapia mucosa sp. nov. and Belnapia arida sp. nov., isolated from the Tabernas Desert (Almeria, Spain).</title>
        <authorList>
            <person name="Molina-Menor E."/>
            <person name="Vidal-Verdu A."/>
            <person name="Calonge A."/>
            <person name="Satari L."/>
            <person name="Pereto Magraner J."/>
            <person name="Porcar Miralles M."/>
        </authorList>
    </citation>
    <scope>NUCLEOTIDE SEQUENCE [LARGE SCALE GENOMIC DNA]</scope>
    <source>
        <strain evidence="1 2">T6</strain>
    </source>
</reference>
<keyword evidence="2" id="KW-1185">Reference proteome</keyword>
<proteinExistence type="predicted"/>
<accession>A0ABS1VBJ8</accession>
<evidence type="ECO:0000313" key="1">
    <source>
        <dbReference type="EMBL" id="MBL6459044.1"/>
    </source>
</evidence>
<dbReference type="RefSeq" id="WP_202828777.1">
    <property type="nucleotide sequence ID" value="NZ_JAEUXJ010000024.1"/>
</dbReference>
<comment type="caution">
    <text evidence="1">The sequence shown here is derived from an EMBL/GenBank/DDBJ whole genome shotgun (WGS) entry which is preliminary data.</text>
</comment>
<dbReference type="SUPFAM" id="SSF109709">
    <property type="entry name" value="KorB DNA-binding domain-like"/>
    <property type="match status" value="1"/>
</dbReference>
<dbReference type="Gene3D" id="1.10.10.2830">
    <property type="match status" value="1"/>
</dbReference>